<evidence type="ECO:0000256" key="1">
    <source>
        <dbReference type="ARBA" id="ARBA00006033"/>
    </source>
</evidence>
<dbReference type="GO" id="GO:0005778">
    <property type="term" value="C:peroxisomal membrane"/>
    <property type="evidence" value="ECO:0007669"/>
    <property type="project" value="UniProtKB-SubCell"/>
</dbReference>
<sequence>MTRPGLTDQFLTAFGVHNLVGRANSSIPFSRNAIGFSCALNSDKPQCRTRSLIFLTKISLPPPLSGSRANSLSLSSCYGEQSPTIRFARLILGVVFTNWNCSSPPPKPWERAGSASGPAPFKPPSAGSTSDVVEASGTARPGEVVSTADRNSTVNRNTLGRPVPARPWEQQTYGSTLGGYGSGLNYNSGYGTGTYGSYGGVGGSYGGGLYGNNMYRGGYGGLYGGGMQGGMYNGGIGGPMGGYGMGMGGPYGDDPNNPYGAPSSPPGFWISLMRVMQGVVNFFGRIAILIDQNTQAFHMFMSALLQLFDRSGLLYGELARFVLRILGIRTKPKKVHPPGGEELPGAPNRLGSQNYIEGPKAAPSGAWDSVWGDNAK</sequence>
<evidence type="ECO:0000256" key="8">
    <source>
        <dbReference type="ARBA" id="ARBA00046271"/>
    </source>
</evidence>
<evidence type="ECO:0000256" key="5">
    <source>
        <dbReference type="ARBA" id="ARBA00023136"/>
    </source>
</evidence>
<keyword evidence="6" id="KW-0576">Peroxisome</keyword>
<accession>A0ABD1Q3Q4</accession>
<keyword evidence="4" id="KW-0811">Translocation</keyword>
<organism evidence="10 11">
    <name type="scientific">Abeliophyllum distichum</name>
    <dbReference type="NCBI Taxonomy" id="126358"/>
    <lineage>
        <taxon>Eukaryota</taxon>
        <taxon>Viridiplantae</taxon>
        <taxon>Streptophyta</taxon>
        <taxon>Embryophyta</taxon>
        <taxon>Tracheophyta</taxon>
        <taxon>Spermatophyta</taxon>
        <taxon>Magnoliopsida</taxon>
        <taxon>eudicotyledons</taxon>
        <taxon>Gunneridae</taxon>
        <taxon>Pentapetalae</taxon>
        <taxon>asterids</taxon>
        <taxon>lamiids</taxon>
        <taxon>Lamiales</taxon>
        <taxon>Oleaceae</taxon>
        <taxon>Forsythieae</taxon>
        <taxon>Abeliophyllum</taxon>
    </lineage>
</organism>
<evidence type="ECO:0000256" key="7">
    <source>
        <dbReference type="ARBA" id="ARBA00029693"/>
    </source>
</evidence>
<evidence type="ECO:0000256" key="4">
    <source>
        <dbReference type="ARBA" id="ARBA00023010"/>
    </source>
</evidence>
<proteinExistence type="inferred from homology"/>
<evidence type="ECO:0000256" key="3">
    <source>
        <dbReference type="ARBA" id="ARBA00022927"/>
    </source>
</evidence>
<dbReference type="PANTHER" id="PTHR19332">
    <property type="entry name" value="PEROXISOMAL MEMBRANE PROTEIN PEX13"/>
    <property type="match status" value="1"/>
</dbReference>
<feature type="region of interest" description="Disordered" evidence="9">
    <location>
        <begin position="106"/>
        <end position="171"/>
    </location>
</feature>
<feature type="region of interest" description="Disordered" evidence="9">
    <location>
        <begin position="333"/>
        <end position="376"/>
    </location>
</feature>
<evidence type="ECO:0000313" key="10">
    <source>
        <dbReference type="EMBL" id="KAL2470822.1"/>
    </source>
</evidence>
<evidence type="ECO:0000313" key="11">
    <source>
        <dbReference type="Proteomes" id="UP001604336"/>
    </source>
</evidence>
<dbReference type="PANTHER" id="PTHR19332:SF1">
    <property type="entry name" value="PEROXISOMAL MEMBRANE PROTEIN PEX13"/>
    <property type="match status" value="1"/>
</dbReference>
<evidence type="ECO:0000256" key="6">
    <source>
        <dbReference type="ARBA" id="ARBA00023140"/>
    </source>
</evidence>
<protein>
    <recommendedName>
        <fullName evidence="7">Peroxin-13</fullName>
    </recommendedName>
</protein>
<comment type="similarity">
    <text evidence="1">Belongs to the peroxin-13 family.</text>
</comment>
<reference evidence="11" key="1">
    <citation type="submission" date="2024-07" db="EMBL/GenBank/DDBJ databases">
        <title>Two chromosome-level genome assemblies of Korean endemic species Abeliophyllum distichum and Forsythia ovata (Oleaceae).</title>
        <authorList>
            <person name="Jang H."/>
        </authorList>
    </citation>
    <scope>NUCLEOTIDE SEQUENCE [LARGE SCALE GENOMIC DNA]</scope>
</reference>
<keyword evidence="2" id="KW-0813">Transport</keyword>
<name>A0ABD1Q3Q4_9LAMI</name>
<feature type="compositionally biased region" description="Polar residues" evidence="9">
    <location>
        <begin position="148"/>
        <end position="158"/>
    </location>
</feature>
<dbReference type="AlphaFoldDB" id="A0ABD1Q3Q4"/>
<keyword evidence="3" id="KW-0653">Protein transport</keyword>
<dbReference type="GO" id="GO:0015031">
    <property type="term" value="P:protein transport"/>
    <property type="evidence" value="ECO:0007669"/>
    <property type="project" value="UniProtKB-KW"/>
</dbReference>
<keyword evidence="5" id="KW-0472">Membrane</keyword>
<comment type="caution">
    <text evidence="10">The sequence shown here is derived from an EMBL/GenBank/DDBJ whole genome shotgun (WGS) entry which is preliminary data.</text>
</comment>
<keyword evidence="11" id="KW-1185">Reference proteome</keyword>
<dbReference type="EMBL" id="JBFOLK010000012">
    <property type="protein sequence ID" value="KAL2470822.1"/>
    <property type="molecule type" value="Genomic_DNA"/>
</dbReference>
<dbReference type="InterPro" id="IPR035463">
    <property type="entry name" value="Pex13"/>
</dbReference>
<evidence type="ECO:0000256" key="9">
    <source>
        <dbReference type="SAM" id="MobiDB-lite"/>
    </source>
</evidence>
<gene>
    <name evidence="10" type="ORF">Adt_38958</name>
</gene>
<dbReference type="Proteomes" id="UP001604336">
    <property type="component" value="Unassembled WGS sequence"/>
</dbReference>
<evidence type="ECO:0000256" key="2">
    <source>
        <dbReference type="ARBA" id="ARBA00022448"/>
    </source>
</evidence>
<comment type="subcellular location">
    <subcellularLocation>
        <location evidence="8">Peroxisome membrane</location>
    </subcellularLocation>
</comment>